<dbReference type="Gene3D" id="1.10.390.10">
    <property type="entry name" value="Neutral Protease Domain 2"/>
    <property type="match status" value="1"/>
</dbReference>
<sequence length="860" mass="91705">MPGLNLTKTEAAERAAVITQAAYAVELDFTLPGDEFRSRTTLSFVAAPGTSTFLDLVPTSVTGIQIDGVQVDPAAVISDGRVALDEVDGPTTVVVEALMPYRNDGQGVHRFVDPETHETYLYTQFAANDARSAFACFDQPDIKGTFTFAVDAPAHWVVVSNSPTPEPTLVAGASTTVAPSGAVGVNRWVFAQTDPLPCYVAAVMAGPYAYADGMLVSTKGGIPARVYGRAQLADHLDAAELLATVQAGLELYEDVFATPYPYEKYDQLFVPEYNLGAMENVGAVTISEDRLLFRSRPSEGERENRLNVVLHELAHMWFGNLVTMRWWDDLWLNESFAEFIGTWATENVTDFRDSWVTFGANRKSVAYVQDQLPTTHAIVTEVPDTEATVSAFDMITYAKGASALKQLAAYVGEPAFFGGVASYVKRYAYGNATLAEFLAEVERSAGRDLSTWAHAWLETPGVPTLSAEVVEAPDGTVASLDIIETPAAAFPVAHPHRLTVAGYTHADGAFTRAWEADASVEDGSVAVPEAVGRSLPDLLLVNDADRTYAKLVLTETSVATAVAHIGDLTEARPQAIVLDALWHMCRDGQLPAARYVDAALTALPVMANSTAAESHARTLVTALHRFVPPADAPRLAEDAAERLWTAVEHAAPSSDLQLQLLKAYAQVARTSDQAARLAALLDGSSALPGLTIDTDLSWALVQSLAAASAIDAAGIDAHLATDDTAAGRRRAAGAKAAIGTVDAKRAAWDALAHPDGAALNNATQYEVGLGLARVTDPAVLAPVADALLEDLLDYYLANEGFVGARVARYVLPVSLAGRVPGIDAKVQAWLETHPEAPSVLRKVVVESLDEMRRALAAQQA</sequence>
<feature type="domain" description="Peptidase M1 membrane alanine aminopeptidase" evidence="14">
    <location>
        <begin position="244"/>
        <end position="456"/>
    </location>
</feature>
<dbReference type="Proteomes" id="UP001304125">
    <property type="component" value="Chromosome"/>
</dbReference>
<dbReference type="Gene3D" id="2.60.40.1730">
    <property type="entry name" value="tricorn interacting facor f3 domain"/>
    <property type="match status" value="1"/>
</dbReference>
<keyword evidence="11" id="KW-0482">Metalloprotease</keyword>
<evidence type="ECO:0000256" key="6">
    <source>
        <dbReference type="ARBA" id="ARBA00022438"/>
    </source>
</evidence>
<dbReference type="Pfam" id="PF17900">
    <property type="entry name" value="Peptidase_M1_N"/>
    <property type="match status" value="1"/>
</dbReference>
<evidence type="ECO:0000256" key="13">
    <source>
        <dbReference type="ARBA" id="ARBA00031533"/>
    </source>
</evidence>
<evidence type="ECO:0000259" key="16">
    <source>
        <dbReference type="Pfam" id="PF17900"/>
    </source>
</evidence>
<dbReference type="GO" id="GO:0042277">
    <property type="term" value="F:peptide binding"/>
    <property type="evidence" value="ECO:0007669"/>
    <property type="project" value="TreeGrafter"/>
</dbReference>
<feature type="domain" description="Aminopeptidase N-like N-terminal" evidence="16">
    <location>
        <begin position="101"/>
        <end position="165"/>
    </location>
</feature>
<dbReference type="Pfam" id="PF11838">
    <property type="entry name" value="ERAP1_C"/>
    <property type="match status" value="1"/>
</dbReference>
<dbReference type="EC" id="3.4.11.2" evidence="4"/>
<evidence type="ECO:0000256" key="1">
    <source>
        <dbReference type="ARBA" id="ARBA00000098"/>
    </source>
</evidence>
<comment type="catalytic activity">
    <reaction evidence="1">
        <text>Release of an N-terminal amino acid, Xaa-|-Yaa- from a peptide, amide or arylamide. Xaa is preferably Ala, but may be most amino acids including Pro (slow action). When a terminal hydrophobic residue is followed by a prolyl residue, the two may be released as an intact Xaa-Pro dipeptide.</text>
        <dbReference type="EC" id="3.4.11.2"/>
    </reaction>
</comment>
<gene>
    <name evidence="17" type="primary">pepN</name>
    <name evidence="17" type="ORF">RN606_03950</name>
</gene>
<dbReference type="AlphaFoldDB" id="A0AA96F8P7"/>
<dbReference type="GO" id="GO:0005615">
    <property type="term" value="C:extracellular space"/>
    <property type="evidence" value="ECO:0007669"/>
    <property type="project" value="TreeGrafter"/>
</dbReference>
<keyword evidence="7" id="KW-0645">Protease</keyword>
<dbReference type="InterPro" id="IPR024571">
    <property type="entry name" value="ERAP1-like_C_dom"/>
</dbReference>
<dbReference type="GO" id="GO:0005737">
    <property type="term" value="C:cytoplasm"/>
    <property type="evidence" value="ECO:0007669"/>
    <property type="project" value="TreeGrafter"/>
</dbReference>
<dbReference type="GO" id="GO:0016285">
    <property type="term" value="F:alanyl aminopeptidase activity"/>
    <property type="evidence" value="ECO:0007669"/>
    <property type="project" value="UniProtKB-EC"/>
</dbReference>
<dbReference type="GO" id="GO:0008270">
    <property type="term" value="F:zinc ion binding"/>
    <property type="evidence" value="ECO:0007669"/>
    <property type="project" value="InterPro"/>
</dbReference>
<name>A0AA96F8P7_9MICO</name>
<evidence type="ECO:0000256" key="4">
    <source>
        <dbReference type="ARBA" id="ARBA00012564"/>
    </source>
</evidence>
<evidence type="ECO:0000256" key="9">
    <source>
        <dbReference type="ARBA" id="ARBA00022801"/>
    </source>
</evidence>
<proteinExistence type="inferred from homology"/>
<evidence type="ECO:0000256" key="10">
    <source>
        <dbReference type="ARBA" id="ARBA00022833"/>
    </source>
</evidence>
<dbReference type="RefSeq" id="WP_313500162.1">
    <property type="nucleotide sequence ID" value="NZ_CP134879.1"/>
</dbReference>
<keyword evidence="6 17" id="KW-0031">Aminopeptidase</keyword>
<keyword evidence="9 17" id="KW-0378">Hydrolase</keyword>
<evidence type="ECO:0000256" key="7">
    <source>
        <dbReference type="ARBA" id="ARBA00022670"/>
    </source>
</evidence>
<dbReference type="GO" id="GO:0016020">
    <property type="term" value="C:membrane"/>
    <property type="evidence" value="ECO:0007669"/>
    <property type="project" value="TreeGrafter"/>
</dbReference>
<dbReference type="Pfam" id="PF01433">
    <property type="entry name" value="Peptidase_M1"/>
    <property type="match status" value="1"/>
</dbReference>
<reference evidence="17 18" key="1">
    <citation type="submission" date="2023-09" db="EMBL/GenBank/DDBJ databases">
        <title>Demequina sp. a novel bacteria isolated from Capsicum annuum.</title>
        <authorList>
            <person name="Humaira Z."/>
            <person name="Lee J."/>
            <person name="Cho D."/>
        </authorList>
    </citation>
    <scope>NUCLEOTIDE SEQUENCE [LARGE SCALE GENOMIC DNA]</scope>
    <source>
        <strain evidence="17 18">OYTSA14</strain>
    </source>
</reference>
<evidence type="ECO:0000313" key="18">
    <source>
        <dbReference type="Proteomes" id="UP001304125"/>
    </source>
</evidence>
<dbReference type="InterPro" id="IPR001930">
    <property type="entry name" value="Peptidase_M1"/>
</dbReference>
<dbReference type="CDD" id="cd09602">
    <property type="entry name" value="M1_APN"/>
    <property type="match status" value="1"/>
</dbReference>
<dbReference type="NCBIfam" id="TIGR02412">
    <property type="entry name" value="pepN_strep_liv"/>
    <property type="match status" value="1"/>
</dbReference>
<comment type="cofactor">
    <cofactor evidence="2">
        <name>Zn(2+)</name>
        <dbReference type="ChEBI" id="CHEBI:29105"/>
    </cofactor>
</comment>
<dbReference type="InterPro" id="IPR012778">
    <property type="entry name" value="Pept_M1_aminopeptidase"/>
</dbReference>
<keyword evidence="18" id="KW-1185">Reference proteome</keyword>
<dbReference type="InterPro" id="IPR027268">
    <property type="entry name" value="Peptidase_M4/M1_CTD_sf"/>
</dbReference>
<evidence type="ECO:0000259" key="14">
    <source>
        <dbReference type="Pfam" id="PF01433"/>
    </source>
</evidence>
<evidence type="ECO:0000259" key="15">
    <source>
        <dbReference type="Pfam" id="PF11838"/>
    </source>
</evidence>
<dbReference type="FunFam" id="1.10.390.10:FF:000006">
    <property type="entry name" value="Puromycin-sensitive aminopeptidase"/>
    <property type="match status" value="1"/>
</dbReference>
<dbReference type="GO" id="GO:0006508">
    <property type="term" value="P:proteolysis"/>
    <property type="evidence" value="ECO:0007669"/>
    <property type="project" value="UniProtKB-KW"/>
</dbReference>
<dbReference type="PRINTS" id="PR00756">
    <property type="entry name" value="ALADIPTASE"/>
</dbReference>
<evidence type="ECO:0000256" key="2">
    <source>
        <dbReference type="ARBA" id="ARBA00001947"/>
    </source>
</evidence>
<protein>
    <recommendedName>
        <fullName evidence="5">Aminopeptidase N</fullName>
        <ecNumber evidence="4">3.4.11.2</ecNumber>
    </recommendedName>
    <alternativeName>
        <fullName evidence="12">Alanine aminopeptidase</fullName>
    </alternativeName>
    <alternativeName>
        <fullName evidence="13">Lysyl aminopeptidase</fullName>
    </alternativeName>
</protein>
<dbReference type="SUPFAM" id="SSF63737">
    <property type="entry name" value="Leukotriene A4 hydrolase N-terminal domain"/>
    <property type="match status" value="1"/>
</dbReference>
<dbReference type="SUPFAM" id="SSF55486">
    <property type="entry name" value="Metalloproteases ('zincins'), catalytic domain"/>
    <property type="match status" value="1"/>
</dbReference>
<organism evidence="17 18">
    <name type="scientific">Demequina capsici</name>
    <dbReference type="NCBI Taxonomy" id="3075620"/>
    <lineage>
        <taxon>Bacteria</taxon>
        <taxon>Bacillati</taxon>
        <taxon>Actinomycetota</taxon>
        <taxon>Actinomycetes</taxon>
        <taxon>Micrococcales</taxon>
        <taxon>Demequinaceae</taxon>
        <taxon>Demequina</taxon>
    </lineage>
</organism>
<evidence type="ECO:0000256" key="8">
    <source>
        <dbReference type="ARBA" id="ARBA00022723"/>
    </source>
</evidence>
<dbReference type="InterPro" id="IPR042097">
    <property type="entry name" value="Aminopeptidase_N-like_N_sf"/>
</dbReference>
<evidence type="ECO:0000256" key="12">
    <source>
        <dbReference type="ARBA" id="ARBA00029811"/>
    </source>
</evidence>
<dbReference type="InterPro" id="IPR045357">
    <property type="entry name" value="Aminopeptidase_N-like_N"/>
</dbReference>
<keyword evidence="10" id="KW-0862">Zinc</keyword>
<evidence type="ECO:0000256" key="3">
    <source>
        <dbReference type="ARBA" id="ARBA00010136"/>
    </source>
</evidence>
<comment type="similarity">
    <text evidence="3">Belongs to the peptidase M1 family.</text>
</comment>
<accession>A0AA96F8P7</accession>
<keyword evidence="8" id="KW-0479">Metal-binding</keyword>
<dbReference type="GO" id="GO:0070006">
    <property type="term" value="F:metalloaminopeptidase activity"/>
    <property type="evidence" value="ECO:0007669"/>
    <property type="project" value="TreeGrafter"/>
</dbReference>
<dbReference type="InterPro" id="IPR014782">
    <property type="entry name" value="Peptidase_M1_dom"/>
</dbReference>
<dbReference type="PANTHER" id="PTHR11533">
    <property type="entry name" value="PROTEASE M1 ZINC METALLOPROTEASE"/>
    <property type="match status" value="1"/>
</dbReference>
<feature type="domain" description="ERAP1-like C-terminal" evidence="15">
    <location>
        <begin position="539"/>
        <end position="853"/>
    </location>
</feature>
<dbReference type="GO" id="GO:0043171">
    <property type="term" value="P:peptide catabolic process"/>
    <property type="evidence" value="ECO:0007669"/>
    <property type="project" value="TreeGrafter"/>
</dbReference>
<evidence type="ECO:0000256" key="11">
    <source>
        <dbReference type="ARBA" id="ARBA00023049"/>
    </source>
</evidence>
<evidence type="ECO:0000256" key="5">
    <source>
        <dbReference type="ARBA" id="ARBA00015611"/>
    </source>
</evidence>
<dbReference type="PANTHER" id="PTHR11533:SF174">
    <property type="entry name" value="PUROMYCIN-SENSITIVE AMINOPEPTIDASE-RELATED"/>
    <property type="match status" value="1"/>
</dbReference>
<dbReference type="InterPro" id="IPR050344">
    <property type="entry name" value="Peptidase_M1_aminopeptidases"/>
</dbReference>
<evidence type="ECO:0000313" key="17">
    <source>
        <dbReference type="EMBL" id="WNM25309.1"/>
    </source>
</evidence>
<dbReference type="EMBL" id="CP134879">
    <property type="protein sequence ID" value="WNM25309.1"/>
    <property type="molecule type" value="Genomic_DNA"/>
</dbReference>